<reference evidence="1 2" key="1">
    <citation type="journal article" date="2022" name="Int. J. Syst. Evol. Microbiol.">
        <title>Pseudomonas aegrilactucae sp. nov. and Pseudomonas morbosilactucae sp. nov., pathogens causing bacterial rot of lettuce in Japan.</title>
        <authorList>
            <person name="Sawada H."/>
            <person name="Fujikawa T."/>
            <person name="Satou M."/>
        </authorList>
    </citation>
    <scope>NUCLEOTIDE SEQUENCE [LARGE SCALE GENOMIC DNA]</scope>
    <source>
        <strain evidence="1 2">MAFF 302046</strain>
    </source>
</reference>
<reference evidence="1 2" key="2">
    <citation type="journal article" date="2023" name="Plant Pathol.">
        <title>Dismantling and reorganizing Pseudomonas marginalis sensu#lato.</title>
        <authorList>
            <person name="Sawada H."/>
            <person name="Fujikawa T."/>
            <person name="Satou M."/>
        </authorList>
    </citation>
    <scope>NUCLEOTIDE SEQUENCE [LARGE SCALE GENOMIC DNA]</scope>
    <source>
        <strain evidence="1 2">MAFF 302046</strain>
    </source>
</reference>
<sequence length="277" mass="30548">MESETVYVAFGDASTGRAGTFYGLVLIPEDQVEKAVNVVNTVKERFGGTSRSSLHCRELFYGDARSKSDWRHLDAGGPAALCGAVFSAIAELQPCYVLGCMPVDSYPTSFRLKAKAGSGYEDTVHPVDDKWRELFVYQRVALLLDPAVINPPPNPLEVVTPPNRPHWRLEGNLIEPAFKVSKVFLDREKTKIQWFSKQVQWAVLARELVVRGPRGSSFLPVDDSDIADKHPLLDVADLFVWNLARAMAGQAIVMDMQVQDVHTVLCNGNAGEICMGG</sequence>
<organism evidence="1 2">
    <name type="scientific">Pseudomonas morbosilactucae</name>
    <dbReference type="NCBI Taxonomy" id="2938197"/>
    <lineage>
        <taxon>Bacteria</taxon>
        <taxon>Pseudomonadati</taxon>
        <taxon>Pseudomonadota</taxon>
        <taxon>Gammaproteobacteria</taxon>
        <taxon>Pseudomonadales</taxon>
        <taxon>Pseudomonadaceae</taxon>
        <taxon>Pseudomonas</taxon>
    </lineage>
</organism>
<comment type="caution">
    <text evidence="1">The sequence shown here is derived from an EMBL/GenBank/DDBJ whole genome shotgun (WGS) entry which is preliminary data.</text>
</comment>
<dbReference type="RefSeq" id="WP_268264003.1">
    <property type="nucleotide sequence ID" value="NZ_JALQCX010000089.1"/>
</dbReference>
<keyword evidence="2" id="KW-1185">Reference proteome</keyword>
<protein>
    <recommendedName>
        <fullName evidence="3">DUF3800 domain-containing protein</fullName>
    </recommendedName>
</protein>
<evidence type="ECO:0000313" key="1">
    <source>
        <dbReference type="EMBL" id="MCK9818489.1"/>
    </source>
</evidence>
<dbReference type="EMBL" id="JALQCX010000089">
    <property type="protein sequence ID" value="MCK9818489.1"/>
    <property type="molecule type" value="Genomic_DNA"/>
</dbReference>
<evidence type="ECO:0000313" key="2">
    <source>
        <dbReference type="Proteomes" id="UP001155163"/>
    </source>
</evidence>
<proteinExistence type="predicted"/>
<name>A0ABT0JRC9_9PSED</name>
<gene>
    <name evidence="1" type="ORF">M1B35_31300</name>
</gene>
<evidence type="ECO:0008006" key="3">
    <source>
        <dbReference type="Google" id="ProtNLM"/>
    </source>
</evidence>
<accession>A0ABT0JRC9</accession>
<dbReference type="Proteomes" id="UP001155163">
    <property type="component" value="Unassembled WGS sequence"/>
</dbReference>